<keyword evidence="4" id="KW-1185">Reference proteome</keyword>
<reference evidence="3" key="1">
    <citation type="submission" date="2021-02" db="EMBL/GenBank/DDBJ databases">
        <authorList>
            <person name="Nowell W R."/>
        </authorList>
    </citation>
    <scope>NUCLEOTIDE SEQUENCE</scope>
</reference>
<dbReference type="PANTHER" id="PTHR23322:SF96">
    <property type="entry name" value="FAS-ASSOCIATED FACTOR 1"/>
    <property type="match status" value="1"/>
</dbReference>
<evidence type="ECO:0000313" key="2">
    <source>
        <dbReference type="EMBL" id="CAF1494244.1"/>
    </source>
</evidence>
<evidence type="ECO:0000313" key="3">
    <source>
        <dbReference type="EMBL" id="CAF1642391.1"/>
    </source>
</evidence>
<dbReference type="GO" id="GO:0043130">
    <property type="term" value="F:ubiquitin binding"/>
    <property type="evidence" value="ECO:0007669"/>
    <property type="project" value="TreeGrafter"/>
</dbReference>
<dbReference type="GO" id="GO:0005783">
    <property type="term" value="C:endoplasmic reticulum"/>
    <property type="evidence" value="ECO:0007669"/>
    <property type="project" value="TreeGrafter"/>
</dbReference>
<dbReference type="EMBL" id="CAJNOM010003164">
    <property type="protein sequence ID" value="CAF1642391.1"/>
    <property type="molecule type" value="Genomic_DNA"/>
</dbReference>
<dbReference type="Gene3D" id="3.40.30.10">
    <property type="entry name" value="Glutaredoxin"/>
    <property type="match status" value="2"/>
</dbReference>
<dbReference type="InterPro" id="IPR049483">
    <property type="entry name" value="FAF1_2-like_UAS"/>
</dbReference>
<dbReference type="InterPro" id="IPR006577">
    <property type="entry name" value="UAS"/>
</dbReference>
<proteinExistence type="predicted"/>
<comment type="caution">
    <text evidence="3">The sequence shown here is derived from an EMBL/GenBank/DDBJ whole genome shotgun (WGS) entry which is preliminary data.</text>
</comment>
<feature type="domain" description="UAS" evidence="1">
    <location>
        <begin position="38"/>
        <end position="181"/>
    </location>
</feature>
<protein>
    <recommendedName>
        <fullName evidence="1">UAS domain-containing protein</fullName>
    </recommendedName>
</protein>
<gene>
    <name evidence="2" type="ORF">BJG266_LOCUS42790</name>
    <name evidence="3" type="ORF">QVE165_LOCUS59688</name>
</gene>
<dbReference type="EMBL" id="CAJNOI010002832">
    <property type="protein sequence ID" value="CAF1494244.1"/>
    <property type="molecule type" value="Genomic_DNA"/>
</dbReference>
<dbReference type="InterPro" id="IPR050730">
    <property type="entry name" value="UBX_domain-protein"/>
</dbReference>
<name>A0A816DRP0_9BILA</name>
<dbReference type="Pfam" id="PF21021">
    <property type="entry name" value="FAF1"/>
    <property type="match status" value="2"/>
</dbReference>
<dbReference type="Proteomes" id="UP000663877">
    <property type="component" value="Unassembled WGS sequence"/>
</dbReference>
<dbReference type="GO" id="GO:0005634">
    <property type="term" value="C:nucleus"/>
    <property type="evidence" value="ECO:0007669"/>
    <property type="project" value="TreeGrafter"/>
</dbReference>
<dbReference type="PANTHER" id="PTHR23322">
    <property type="entry name" value="FAS-ASSOCIATED PROTEIN"/>
    <property type="match status" value="1"/>
</dbReference>
<sequence>MDSDFELSDDERSIDNNKSTYKTLFYNKYHDGANNTDNFYPCFMHRYSACPVFFSGFLSDACKTAFSSQDIKDRRPVLIYIHHDKSMLNNIFCKTILCTEKMVDYLLENYIVWPWDITLESDRNRLSTIWENTFSSPLFNDFSVEKCPMLIGITRRSTEIKSWLPTSEYQFTSLLKGNTLTRTQQKWDIETLLSELITFKDECDNIEQIWYFNTDLDDDFSHFSDGCESKVDRTEFFYECLQQRFRRCPTLVTDFLSNICESTVSSKIGKEYRPVLIYLHNDKSEFNKTICPITIIDSLLENFIVYPWDNTSELNQEITEITWKQIFSVSFNVSFPDKQYPMVIGIMKRFEEKNNVFRLPKYQFKSLLNGDTLTRTQTKLSREGFLEELILFQQECIVNEQALACDFVTKTGLSWDVIQKISQYLSLNDAINSFSIHILPVLSKSQIGVHISNFSDTFIRMICQKLNPQQIVSLEFTSTYPESMTTLKSLYTFENVKTLTFVNPQCSSEISTFTERFPSWICVRFWYDNEVNADTFEKMFNQLPSSVKRLEIRIARPFHIQCYSIDLNITIKYFLFDLSRFSLSLMNNDSQHPNSHFLMRIIQFIQKMRNIRYVCFITNKNNIGQVLYIDQWMNLARECLQLTTVTMKISGSMSSDQTLTQQLLDLQKALHNIRQTIKFRIIFL</sequence>
<dbReference type="OrthoDB" id="1026733at2759"/>
<evidence type="ECO:0000259" key="1">
    <source>
        <dbReference type="SMART" id="SM00594"/>
    </source>
</evidence>
<dbReference type="AlphaFoldDB" id="A0A816DRP0"/>
<organism evidence="3 4">
    <name type="scientific">Adineta steineri</name>
    <dbReference type="NCBI Taxonomy" id="433720"/>
    <lineage>
        <taxon>Eukaryota</taxon>
        <taxon>Metazoa</taxon>
        <taxon>Spiralia</taxon>
        <taxon>Gnathifera</taxon>
        <taxon>Rotifera</taxon>
        <taxon>Eurotatoria</taxon>
        <taxon>Bdelloidea</taxon>
        <taxon>Adinetida</taxon>
        <taxon>Adinetidae</taxon>
        <taxon>Adineta</taxon>
    </lineage>
</organism>
<dbReference type="SMART" id="SM00594">
    <property type="entry name" value="UAS"/>
    <property type="match status" value="1"/>
</dbReference>
<dbReference type="Proteomes" id="UP000663832">
    <property type="component" value="Unassembled WGS sequence"/>
</dbReference>
<evidence type="ECO:0000313" key="4">
    <source>
        <dbReference type="Proteomes" id="UP000663832"/>
    </source>
</evidence>
<accession>A0A816DRP0</accession>
<dbReference type="GO" id="GO:0036503">
    <property type="term" value="P:ERAD pathway"/>
    <property type="evidence" value="ECO:0007669"/>
    <property type="project" value="TreeGrafter"/>
</dbReference>